<accession>A0A5B1LKD5</accession>
<dbReference type="SUPFAM" id="SSF82282">
    <property type="entry name" value="Homocysteine S-methyltransferase"/>
    <property type="match status" value="1"/>
</dbReference>
<reference evidence="5 6" key="1">
    <citation type="submission" date="2019-09" db="EMBL/GenBank/DDBJ databases">
        <title>Nocardioides panacisoli sp. nov., isolated from the soil of a ginseng field.</title>
        <authorList>
            <person name="Cho C."/>
        </authorList>
    </citation>
    <scope>NUCLEOTIDE SEQUENCE [LARGE SCALE GENOMIC DNA]</scope>
    <source>
        <strain evidence="5 6">BN130099</strain>
    </source>
</reference>
<evidence type="ECO:0000256" key="1">
    <source>
        <dbReference type="ARBA" id="ARBA00022603"/>
    </source>
</evidence>
<keyword evidence="1 3" id="KW-0489">Methyltransferase</keyword>
<comment type="cofactor">
    <cofactor evidence="3">
        <name>Zn(2+)</name>
        <dbReference type="ChEBI" id="CHEBI:29105"/>
    </cofactor>
</comment>
<proteinExistence type="predicted"/>
<sequence>MARQFPAPAAGLRYLTEGGIETEIMYRYGHELPEFAMYPLLDNPAAMADLRTMYRGLLDTAAAHGMAVLMGGLDYRASPDWGGLLGYSAAGLAEANLASIAFLRELAAEYADDIERVLVQGFVGPRGDAYAQDLTMTRDEAGDYHSVQLATLAEAGVDLAWAFTFSSEEEAIGVTRAAVAHDVPVAVSFTLRSDALVHTGSTLEQAIRTVDEATDSAVAFYGINCSHPVEFGPALTDGDWTSRLRALRPNASKMEKIALCRLGHLEEGDEVELAAMMGDLADRYPSIDIWGGCCGTRVTHLDLIAGAVAR</sequence>
<gene>
    <name evidence="5" type="ORF">F0U44_01435</name>
</gene>
<reference evidence="5 6" key="2">
    <citation type="submission" date="2019-09" db="EMBL/GenBank/DDBJ databases">
        <authorList>
            <person name="Jin C."/>
        </authorList>
    </citation>
    <scope>NUCLEOTIDE SEQUENCE [LARGE SCALE GENOMIC DNA]</scope>
    <source>
        <strain evidence="5 6">BN130099</strain>
    </source>
</reference>
<keyword evidence="2 3" id="KW-0808">Transferase</keyword>
<keyword evidence="6" id="KW-1185">Reference proteome</keyword>
<evidence type="ECO:0000256" key="2">
    <source>
        <dbReference type="ARBA" id="ARBA00022679"/>
    </source>
</evidence>
<dbReference type="GO" id="GO:0032259">
    <property type="term" value="P:methylation"/>
    <property type="evidence" value="ECO:0007669"/>
    <property type="project" value="UniProtKB-KW"/>
</dbReference>
<dbReference type="AlphaFoldDB" id="A0A5B1LKD5"/>
<feature type="binding site" evidence="3">
    <location>
        <position position="294"/>
    </location>
    <ligand>
        <name>Zn(2+)</name>
        <dbReference type="ChEBI" id="CHEBI:29105"/>
    </ligand>
</feature>
<dbReference type="Proteomes" id="UP000325003">
    <property type="component" value="Unassembled WGS sequence"/>
</dbReference>
<keyword evidence="3" id="KW-0479">Metal-binding</keyword>
<evidence type="ECO:0000313" key="6">
    <source>
        <dbReference type="Proteomes" id="UP000325003"/>
    </source>
</evidence>
<dbReference type="PANTHER" id="PTHR11103:SF18">
    <property type="entry name" value="SLR1189 PROTEIN"/>
    <property type="match status" value="1"/>
</dbReference>
<evidence type="ECO:0000256" key="3">
    <source>
        <dbReference type="PROSITE-ProRule" id="PRU00333"/>
    </source>
</evidence>
<feature type="binding site" evidence="3">
    <location>
        <position position="293"/>
    </location>
    <ligand>
        <name>Zn(2+)</name>
        <dbReference type="ChEBI" id="CHEBI:29105"/>
    </ligand>
</feature>
<dbReference type="PANTHER" id="PTHR11103">
    <property type="entry name" value="SLR1189 PROTEIN"/>
    <property type="match status" value="1"/>
</dbReference>
<dbReference type="GO" id="GO:0046872">
    <property type="term" value="F:metal ion binding"/>
    <property type="evidence" value="ECO:0007669"/>
    <property type="project" value="UniProtKB-KW"/>
</dbReference>
<dbReference type="Gene3D" id="3.20.20.330">
    <property type="entry name" value="Homocysteine-binding-like domain"/>
    <property type="match status" value="1"/>
</dbReference>
<dbReference type="PROSITE" id="PS50970">
    <property type="entry name" value="HCY"/>
    <property type="match status" value="1"/>
</dbReference>
<comment type="caution">
    <text evidence="5">The sequence shown here is derived from an EMBL/GenBank/DDBJ whole genome shotgun (WGS) entry which is preliminary data.</text>
</comment>
<name>A0A5B1LKD5_9ACTN</name>
<dbReference type="RefSeq" id="WP_149726483.1">
    <property type="nucleotide sequence ID" value="NZ_VUJV01000001.1"/>
</dbReference>
<dbReference type="EMBL" id="VUJV01000001">
    <property type="protein sequence ID" value="KAA1421023.1"/>
    <property type="molecule type" value="Genomic_DNA"/>
</dbReference>
<feature type="domain" description="Hcy-binding" evidence="4">
    <location>
        <begin position="2"/>
        <end position="308"/>
    </location>
</feature>
<dbReference type="InterPro" id="IPR036589">
    <property type="entry name" value="HCY_dom_sf"/>
</dbReference>
<dbReference type="InterPro" id="IPR003726">
    <property type="entry name" value="HCY_dom"/>
</dbReference>
<dbReference type="GO" id="GO:0008168">
    <property type="term" value="F:methyltransferase activity"/>
    <property type="evidence" value="ECO:0007669"/>
    <property type="project" value="UniProtKB-UniRule"/>
</dbReference>
<evidence type="ECO:0000313" key="5">
    <source>
        <dbReference type="EMBL" id="KAA1421023.1"/>
    </source>
</evidence>
<organism evidence="5 6">
    <name type="scientific">Nocardioides humilatus</name>
    <dbReference type="NCBI Taxonomy" id="2607660"/>
    <lineage>
        <taxon>Bacteria</taxon>
        <taxon>Bacillati</taxon>
        <taxon>Actinomycetota</taxon>
        <taxon>Actinomycetes</taxon>
        <taxon>Propionibacteriales</taxon>
        <taxon>Nocardioidaceae</taxon>
        <taxon>Nocardioides</taxon>
    </lineage>
</organism>
<protein>
    <submittedName>
        <fullName evidence="5">Homocysteine S-methyltransferase family protein</fullName>
    </submittedName>
</protein>
<evidence type="ECO:0000259" key="4">
    <source>
        <dbReference type="PROSITE" id="PS50970"/>
    </source>
</evidence>
<feature type="binding site" evidence="3">
    <location>
        <position position="225"/>
    </location>
    <ligand>
        <name>Zn(2+)</name>
        <dbReference type="ChEBI" id="CHEBI:29105"/>
    </ligand>
</feature>
<dbReference type="Pfam" id="PF02574">
    <property type="entry name" value="S-methyl_trans"/>
    <property type="match status" value="1"/>
</dbReference>
<keyword evidence="3" id="KW-0862">Zinc</keyword>